<reference evidence="1 2" key="1">
    <citation type="submission" date="2021-05" db="EMBL/GenBank/DDBJ databases">
        <title>Genetic and Functional Diversity in Clade A Lucinid endosymbionts from the Bahamas.</title>
        <authorList>
            <person name="Giani N.M."/>
            <person name="Engel A.S."/>
            <person name="Campbell B.J."/>
        </authorList>
    </citation>
    <scope>NUCLEOTIDE SEQUENCE [LARGE SCALE GENOMIC DNA]</scope>
    <source>
        <strain evidence="1">LUC16012Gg_MoonRockCtena</strain>
    </source>
</reference>
<protein>
    <submittedName>
        <fullName evidence="1">Uncharacterized protein</fullName>
    </submittedName>
</protein>
<organism evidence="1 2">
    <name type="scientific">Candidatus Thiodiazotropha taylori</name>
    <dbReference type="NCBI Taxonomy" id="2792791"/>
    <lineage>
        <taxon>Bacteria</taxon>
        <taxon>Pseudomonadati</taxon>
        <taxon>Pseudomonadota</taxon>
        <taxon>Gammaproteobacteria</taxon>
        <taxon>Chromatiales</taxon>
        <taxon>Sedimenticolaceae</taxon>
        <taxon>Candidatus Thiodiazotropha</taxon>
    </lineage>
</organism>
<sequence>MNDDTKRYAEELFPSNYASWRHCIEVKCSLALTPEFVQTRIAVLGDPHHEESRRFTSLYGEPWREQVLAWFQRSATEV</sequence>
<dbReference type="Proteomes" id="UP000770889">
    <property type="component" value="Unassembled WGS sequence"/>
</dbReference>
<dbReference type="EMBL" id="JAHHGM010000002">
    <property type="protein sequence ID" value="MBT2987736.1"/>
    <property type="molecule type" value="Genomic_DNA"/>
</dbReference>
<comment type="caution">
    <text evidence="1">The sequence shown here is derived from an EMBL/GenBank/DDBJ whole genome shotgun (WGS) entry which is preliminary data.</text>
</comment>
<evidence type="ECO:0000313" key="1">
    <source>
        <dbReference type="EMBL" id="MBT2987736.1"/>
    </source>
</evidence>
<name>A0A944QTK6_9GAMM</name>
<proteinExistence type="predicted"/>
<accession>A0A944QTK6</accession>
<evidence type="ECO:0000313" key="2">
    <source>
        <dbReference type="Proteomes" id="UP000770889"/>
    </source>
</evidence>
<gene>
    <name evidence="1" type="ORF">KME65_02130</name>
</gene>
<dbReference type="AlphaFoldDB" id="A0A944QTK6"/>